<evidence type="ECO:0000313" key="2">
    <source>
        <dbReference type="Proteomes" id="UP000268048"/>
    </source>
</evidence>
<evidence type="ECO:0008006" key="3">
    <source>
        <dbReference type="Google" id="ProtNLM"/>
    </source>
</evidence>
<gene>
    <name evidence="1" type="ORF">C4K04_2678</name>
</gene>
<accession>A0A3G7TMT8</accession>
<organism evidence="1 2">
    <name type="scientific">Pseudomonas chlororaphis</name>
    <dbReference type="NCBI Taxonomy" id="587753"/>
    <lineage>
        <taxon>Bacteria</taxon>
        <taxon>Pseudomonadati</taxon>
        <taxon>Pseudomonadota</taxon>
        <taxon>Gammaproteobacteria</taxon>
        <taxon>Pseudomonadales</taxon>
        <taxon>Pseudomonadaceae</taxon>
        <taxon>Pseudomonas</taxon>
    </lineage>
</organism>
<dbReference type="Proteomes" id="UP000268048">
    <property type="component" value="Chromosome"/>
</dbReference>
<proteinExistence type="predicted"/>
<dbReference type="RefSeq" id="WP_124320344.1">
    <property type="nucleotide sequence ID" value="NZ_CP027753.1"/>
</dbReference>
<protein>
    <recommendedName>
        <fullName evidence="3">Lipoprotein</fullName>
    </recommendedName>
</protein>
<evidence type="ECO:0000313" key="1">
    <source>
        <dbReference type="EMBL" id="AZE48350.1"/>
    </source>
</evidence>
<name>A0A3G7TMT8_9PSED</name>
<reference evidence="1 2" key="1">
    <citation type="submission" date="2018-03" db="EMBL/GenBank/DDBJ databases">
        <title>Diversity of phytobeneficial traits revealed by whole-genome analysis of worldwide-isolated phenazine-producing Pseudomonas spp.</title>
        <authorList>
            <person name="Biessy A."/>
            <person name="Novinscak A."/>
            <person name="Blom J."/>
            <person name="Leger G."/>
            <person name="Thomashow L.S."/>
            <person name="Cazorla F.M."/>
            <person name="Josic D."/>
            <person name="Filion M."/>
        </authorList>
    </citation>
    <scope>NUCLEOTIDE SEQUENCE [LARGE SCALE GENOMIC DNA]</scope>
    <source>
        <strain evidence="1 2">B25</strain>
    </source>
</reference>
<dbReference type="PROSITE" id="PS51257">
    <property type="entry name" value="PROKAR_LIPOPROTEIN"/>
    <property type="match status" value="1"/>
</dbReference>
<dbReference type="AlphaFoldDB" id="A0A3G7TMT8"/>
<sequence length="160" mass="18327">MTPRNFSVKLARLGLFLLLISVLGGCTVKLVADYDAITFEEILEVAKKIDKFYGDLLETRSNERIYQKYSSQYVDIETDIRSLVMRNQARALNDEAVQISEIILKLWLTYKKDHAVKDSYSDGNAKLDRGRFGRLFAAAASVERIKNLDVDDKDLTQDRK</sequence>
<dbReference type="EMBL" id="CP027753">
    <property type="protein sequence ID" value="AZE48350.1"/>
    <property type="molecule type" value="Genomic_DNA"/>
</dbReference>